<organism evidence="7">
    <name type="scientific">bioreactor metagenome</name>
    <dbReference type="NCBI Taxonomy" id="1076179"/>
    <lineage>
        <taxon>unclassified sequences</taxon>
        <taxon>metagenomes</taxon>
        <taxon>ecological metagenomes</taxon>
    </lineage>
</organism>
<proteinExistence type="predicted"/>
<dbReference type="GO" id="GO:0005886">
    <property type="term" value="C:plasma membrane"/>
    <property type="evidence" value="ECO:0007669"/>
    <property type="project" value="UniProtKB-SubCell"/>
</dbReference>
<gene>
    <name evidence="7" type="ORF">SDC9_150045</name>
</gene>
<keyword evidence="2" id="KW-1003">Cell membrane</keyword>
<evidence type="ECO:0000256" key="6">
    <source>
        <dbReference type="SAM" id="Phobius"/>
    </source>
</evidence>
<evidence type="ECO:0000313" key="7">
    <source>
        <dbReference type="EMBL" id="MPN02827.1"/>
    </source>
</evidence>
<feature type="transmembrane region" description="Helical" evidence="6">
    <location>
        <begin position="142"/>
        <end position="161"/>
    </location>
</feature>
<keyword evidence="3 6" id="KW-0812">Transmembrane</keyword>
<evidence type="ECO:0000256" key="2">
    <source>
        <dbReference type="ARBA" id="ARBA00022475"/>
    </source>
</evidence>
<evidence type="ECO:0000256" key="1">
    <source>
        <dbReference type="ARBA" id="ARBA00004651"/>
    </source>
</evidence>
<dbReference type="InterPro" id="IPR051461">
    <property type="entry name" value="UPF0750_membrane"/>
</dbReference>
<evidence type="ECO:0000256" key="5">
    <source>
        <dbReference type="ARBA" id="ARBA00023136"/>
    </source>
</evidence>
<reference evidence="7" key="1">
    <citation type="submission" date="2019-08" db="EMBL/GenBank/DDBJ databases">
        <authorList>
            <person name="Kucharzyk K."/>
            <person name="Murdoch R.W."/>
            <person name="Higgins S."/>
            <person name="Loffler F."/>
        </authorList>
    </citation>
    <scope>NUCLEOTIDE SEQUENCE</scope>
</reference>
<sequence>MKEKVLDIVYLTISAFLTALAVRLFFTEYALTPGGITGLAITASTITSISVDLISLCISIPLLIISTVFLGGKFGIKTLYVTIMVPLFLRFIPQIHITNSIVLASILGGLLVGLSIGLAIYRECATGGTDVLAMLIRLLLKKVDLATILFILDMIIVLSSWAISKQFITSICSAVALFVIMQTIKFTTGRLDKWKKQSLST</sequence>
<keyword evidence="5 6" id="KW-0472">Membrane</keyword>
<comment type="subcellular location">
    <subcellularLocation>
        <location evidence="1">Cell membrane</location>
        <topology evidence="1">Multi-pass membrane protein</topology>
    </subcellularLocation>
</comment>
<feature type="transmembrane region" description="Helical" evidence="6">
    <location>
        <begin position="7"/>
        <end position="26"/>
    </location>
</feature>
<dbReference type="Pfam" id="PF02588">
    <property type="entry name" value="YitT_membrane"/>
    <property type="match status" value="1"/>
</dbReference>
<dbReference type="PANTHER" id="PTHR33545">
    <property type="entry name" value="UPF0750 MEMBRANE PROTEIN YITT-RELATED"/>
    <property type="match status" value="1"/>
</dbReference>
<evidence type="ECO:0008006" key="8">
    <source>
        <dbReference type="Google" id="ProtNLM"/>
    </source>
</evidence>
<keyword evidence="4 6" id="KW-1133">Transmembrane helix</keyword>
<dbReference type="EMBL" id="VSSQ01048780">
    <property type="protein sequence ID" value="MPN02827.1"/>
    <property type="molecule type" value="Genomic_DNA"/>
</dbReference>
<protein>
    <recommendedName>
        <fullName evidence="8">5xTM membrane BCR, YitT family</fullName>
    </recommendedName>
</protein>
<feature type="transmembrane region" description="Helical" evidence="6">
    <location>
        <begin position="46"/>
        <end position="71"/>
    </location>
</feature>
<feature type="transmembrane region" description="Helical" evidence="6">
    <location>
        <begin position="167"/>
        <end position="187"/>
    </location>
</feature>
<evidence type="ECO:0000256" key="3">
    <source>
        <dbReference type="ARBA" id="ARBA00022692"/>
    </source>
</evidence>
<dbReference type="InterPro" id="IPR003740">
    <property type="entry name" value="YitT"/>
</dbReference>
<feature type="transmembrane region" description="Helical" evidence="6">
    <location>
        <begin position="101"/>
        <end position="121"/>
    </location>
</feature>
<comment type="caution">
    <text evidence="7">The sequence shown here is derived from an EMBL/GenBank/DDBJ whole genome shotgun (WGS) entry which is preliminary data.</text>
</comment>
<dbReference type="AlphaFoldDB" id="A0A645ELZ5"/>
<name>A0A645ELZ5_9ZZZZ</name>
<accession>A0A645ELZ5</accession>
<dbReference type="PANTHER" id="PTHR33545:SF5">
    <property type="entry name" value="UPF0750 MEMBRANE PROTEIN YITT"/>
    <property type="match status" value="1"/>
</dbReference>
<evidence type="ECO:0000256" key="4">
    <source>
        <dbReference type="ARBA" id="ARBA00022989"/>
    </source>
</evidence>